<comment type="caution">
    <text evidence="1">The sequence shown here is derived from an EMBL/GenBank/DDBJ whole genome shotgun (WGS) entry which is preliminary data.</text>
</comment>
<proteinExistence type="predicted"/>
<dbReference type="EMBL" id="LLXI01001674">
    <property type="protein sequence ID" value="PKY54741.1"/>
    <property type="molecule type" value="Genomic_DNA"/>
</dbReference>
<name>A0A2I1H7B1_9GLOM</name>
<keyword evidence="2" id="KW-1185">Reference proteome</keyword>
<protein>
    <submittedName>
        <fullName evidence="1">Uncharacterized protein</fullName>
    </submittedName>
</protein>
<sequence length="223" mass="26277">MEDIMKISDDSKVYSNPENLLSLLFPFLGEIKPVERFSIKKKRFLYIKRKAFDNILNTINEFKYEKGYMDCFIYGTIKYEKSHILATIVCFLFRTGKRVVYLPDCRKLVQDPEYYIKSALFLIYTNNSAKISEIHSCVMLDEIEEFCKEKSEPLYIVVDQINALDRFLGQITTKHYYIKSSSANNISALHLKLKQTNEKKIELYEGFNKWIKIIPILPSMNDE</sequence>
<reference evidence="1 2" key="1">
    <citation type="submission" date="2015-10" db="EMBL/GenBank/DDBJ databases">
        <title>Genome analyses suggest a sexual origin of heterokaryosis in a supposedly ancient asexual fungus.</title>
        <authorList>
            <person name="Ropars J."/>
            <person name="Sedzielewska K."/>
            <person name="Noel J."/>
            <person name="Charron P."/>
            <person name="Farinelli L."/>
            <person name="Marton T."/>
            <person name="Kruger M."/>
            <person name="Pelin A."/>
            <person name="Brachmann A."/>
            <person name="Corradi N."/>
        </authorList>
    </citation>
    <scope>NUCLEOTIDE SEQUENCE [LARGE SCALE GENOMIC DNA]</scope>
    <source>
        <strain evidence="1 2">A4</strain>
    </source>
</reference>
<evidence type="ECO:0000313" key="1">
    <source>
        <dbReference type="EMBL" id="PKY54741.1"/>
    </source>
</evidence>
<organism evidence="1 2">
    <name type="scientific">Rhizophagus irregularis</name>
    <dbReference type="NCBI Taxonomy" id="588596"/>
    <lineage>
        <taxon>Eukaryota</taxon>
        <taxon>Fungi</taxon>
        <taxon>Fungi incertae sedis</taxon>
        <taxon>Mucoromycota</taxon>
        <taxon>Glomeromycotina</taxon>
        <taxon>Glomeromycetes</taxon>
        <taxon>Glomerales</taxon>
        <taxon>Glomeraceae</taxon>
        <taxon>Rhizophagus</taxon>
    </lineage>
</organism>
<dbReference type="Proteomes" id="UP000234323">
    <property type="component" value="Unassembled WGS sequence"/>
</dbReference>
<dbReference type="AlphaFoldDB" id="A0A2I1H7B1"/>
<gene>
    <name evidence="1" type="ORF">RhiirA4_473717</name>
</gene>
<evidence type="ECO:0000313" key="2">
    <source>
        <dbReference type="Proteomes" id="UP000234323"/>
    </source>
</evidence>
<dbReference type="VEuPathDB" id="FungiDB:RhiirA1_511744"/>
<accession>A0A2I1H7B1</accession>